<dbReference type="Pfam" id="PF02518">
    <property type="entry name" value="HATPase_c"/>
    <property type="match status" value="1"/>
</dbReference>
<dbReference type="AlphaFoldDB" id="A0A841R8Q4"/>
<evidence type="ECO:0000256" key="14">
    <source>
        <dbReference type="PROSITE-ProRule" id="PRU00169"/>
    </source>
</evidence>
<dbReference type="PROSITE" id="PS50112">
    <property type="entry name" value="PAS"/>
    <property type="match status" value="1"/>
</dbReference>
<dbReference type="PROSITE" id="PS50109">
    <property type="entry name" value="HIS_KIN"/>
    <property type="match status" value="1"/>
</dbReference>
<evidence type="ECO:0000256" key="2">
    <source>
        <dbReference type="ARBA" id="ARBA00004651"/>
    </source>
</evidence>
<keyword evidence="11 16" id="KW-1133">Transmembrane helix</keyword>
<dbReference type="GO" id="GO:0005886">
    <property type="term" value="C:plasma membrane"/>
    <property type="evidence" value="ECO:0007669"/>
    <property type="project" value="UniProtKB-SubCell"/>
</dbReference>
<evidence type="ECO:0000256" key="8">
    <source>
        <dbReference type="ARBA" id="ARBA00022741"/>
    </source>
</evidence>
<dbReference type="Gene3D" id="3.30.450.20">
    <property type="entry name" value="PAS domain"/>
    <property type="match status" value="3"/>
</dbReference>
<keyword evidence="13 16" id="KW-0472">Membrane</keyword>
<evidence type="ECO:0000256" key="3">
    <source>
        <dbReference type="ARBA" id="ARBA00012438"/>
    </source>
</evidence>
<dbReference type="Pfam" id="PF08269">
    <property type="entry name" value="dCache_2"/>
    <property type="match status" value="1"/>
</dbReference>
<feature type="modified residue" description="4-aspartylphosphate" evidence="14">
    <location>
        <position position="870"/>
    </location>
</feature>
<feature type="domain" description="PAC" evidence="20">
    <location>
        <begin position="510"/>
        <end position="562"/>
    </location>
</feature>
<dbReference type="InterPro" id="IPR011006">
    <property type="entry name" value="CheY-like_superfamily"/>
</dbReference>
<gene>
    <name evidence="21" type="ORF">HNR50_000997</name>
</gene>
<dbReference type="SUPFAM" id="SSF55785">
    <property type="entry name" value="PYP-like sensor domain (PAS domain)"/>
    <property type="match status" value="1"/>
</dbReference>
<evidence type="ECO:0000256" key="7">
    <source>
        <dbReference type="ARBA" id="ARBA00022692"/>
    </source>
</evidence>
<keyword evidence="9" id="KW-0418">Kinase</keyword>
<dbReference type="InterPro" id="IPR013655">
    <property type="entry name" value="PAS_fold_3"/>
</dbReference>
<evidence type="ECO:0000256" key="9">
    <source>
        <dbReference type="ARBA" id="ARBA00022777"/>
    </source>
</evidence>
<dbReference type="InterPro" id="IPR003661">
    <property type="entry name" value="HisK_dim/P_dom"/>
</dbReference>
<evidence type="ECO:0000256" key="11">
    <source>
        <dbReference type="ARBA" id="ARBA00022989"/>
    </source>
</evidence>
<dbReference type="Pfam" id="PF08447">
    <property type="entry name" value="PAS_3"/>
    <property type="match status" value="1"/>
</dbReference>
<dbReference type="InterPro" id="IPR005467">
    <property type="entry name" value="His_kinase_dom"/>
</dbReference>
<dbReference type="CDD" id="cd00082">
    <property type="entry name" value="HisKA"/>
    <property type="match status" value="1"/>
</dbReference>
<dbReference type="CDD" id="cd00156">
    <property type="entry name" value="REC"/>
    <property type="match status" value="1"/>
</dbReference>
<dbReference type="SMART" id="SM01049">
    <property type="entry name" value="Cache_2"/>
    <property type="match status" value="1"/>
</dbReference>
<evidence type="ECO:0000256" key="16">
    <source>
        <dbReference type="SAM" id="Phobius"/>
    </source>
</evidence>
<evidence type="ECO:0000313" key="22">
    <source>
        <dbReference type="Proteomes" id="UP000587760"/>
    </source>
</evidence>
<dbReference type="Proteomes" id="UP000587760">
    <property type="component" value="Unassembled WGS sequence"/>
</dbReference>
<evidence type="ECO:0000256" key="6">
    <source>
        <dbReference type="ARBA" id="ARBA00022679"/>
    </source>
</evidence>
<dbReference type="SMART" id="SM00387">
    <property type="entry name" value="HATPase_c"/>
    <property type="match status" value="1"/>
</dbReference>
<dbReference type="InterPro" id="IPR035965">
    <property type="entry name" value="PAS-like_dom_sf"/>
</dbReference>
<dbReference type="InterPro" id="IPR004358">
    <property type="entry name" value="Sig_transdc_His_kin-like_C"/>
</dbReference>
<dbReference type="SMART" id="SM00448">
    <property type="entry name" value="REC"/>
    <property type="match status" value="1"/>
</dbReference>
<evidence type="ECO:0000313" key="21">
    <source>
        <dbReference type="EMBL" id="MBB6479339.1"/>
    </source>
</evidence>
<organism evidence="21 22">
    <name type="scientific">Spirochaeta isovalerica</name>
    <dbReference type="NCBI Taxonomy" id="150"/>
    <lineage>
        <taxon>Bacteria</taxon>
        <taxon>Pseudomonadati</taxon>
        <taxon>Spirochaetota</taxon>
        <taxon>Spirochaetia</taxon>
        <taxon>Spirochaetales</taxon>
        <taxon>Spirochaetaceae</taxon>
        <taxon>Spirochaeta</taxon>
    </lineage>
</organism>
<dbReference type="InterPro" id="IPR033480">
    <property type="entry name" value="sCache_2"/>
</dbReference>
<keyword evidence="22" id="KW-1185">Reference proteome</keyword>
<dbReference type="SUPFAM" id="SSF47384">
    <property type="entry name" value="Homodimeric domain of signal transducing histidine kinase"/>
    <property type="match status" value="1"/>
</dbReference>
<dbReference type="NCBIfam" id="TIGR00229">
    <property type="entry name" value="sensory_box"/>
    <property type="match status" value="1"/>
</dbReference>
<accession>A0A841R8Q4</accession>
<dbReference type="EMBL" id="JACHGJ010000002">
    <property type="protein sequence ID" value="MBB6479339.1"/>
    <property type="molecule type" value="Genomic_DNA"/>
</dbReference>
<feature type="domain" description="PAS" evidence="19">
    <location>
        <begin position="434"/>
        <end position="507"/>
    </location>
</feature>
<dbReference type="GO" id="GO:0005524">
    <property type="term" value="F:ATP binding"/>
    <property type="evidence" value="ECO:0007669"/>
    <property type="project" value="UniProtKB-KW"/>
</dbReference>
<keyword evidence="4" id="KW-1003">Cell membrane</keyword>
<keyword evidence="12" id="KW-0902">Two-component regulatory system</keyword>
<feature type="coiled-coil region" evidence="15">
    <location>
        <begin position="417"/>
        <end position="444"/>
    </location>
</feature>
<dbReference type="PANTHER" id="PTHR43065:SF46">
    <property type="entry name" value="C4-DICARBOXYLATE TRANSPORT SENSOR PROTEIN DCTB"/>
    <property type="match status" value="1"/>
</dbReference>
<dbReference type="RefSeq" id="WP_184744496.1">
    <property type="nucleotide sequence ID" value="NZ_JACHGJ010000002.1"/>
</dbReference>
<dbReference type="SMART" id="SM00091">
    <property type="entry name" value="PAS"/>
    <property type="match status" value="1"/>
</dbReference>
<feature type="domain" description="Histidine kinase" evidence="17">
    <location>
        <begin position="575"/>
        <end position="800"/>
    </location>
</feature>
<dbReference type="SUPFAM" id="SSF55874">
    <property type="entry name" value="ATPase domain of HSP90 chaperone/DNA topoisomerase II/histidine kinase"/>
    <property type="match status" value="1"/>
</dbReference>
<dbReference type="Gene3D" id="3.30.565.10">
    <property type="entry name" value="Histidine kinase-like ATPase, C-terminal domain"/>
    <property type="match status" value="1"/>
</dbReference>
<keyword evidence="5 14" id="KW-0597">Phosphoprotein</keyword>
<dbReference type="PROSITE" id="PS50113">
    <property type="entry name" value="PAC"/>
    <property type="match status" value="1"/>
</dbReference>
<reference evidence="21 22" key="1">
    <citation type="submission" date="2020-08" db="EMBL/GenBank/DDBJ databases">
        <title>Genomic Encyclopedia of Type Strains, Phase IV (KMG-IV): sequencing the most valuable type-strain genomes for metagenomic binning, comparative biology and taxonomic classification.</title>
        <authorList>
            <person name="Goeker M."/>
        </authorList>
    </citation>
    <scope>NUCLEOTIDE SEQUENCE [LARGE SCALE GENOMIC DNA]</scope>
    <source>
        <strain evidence="21 22">DSM 2461</strain>
    </source>
</reference>
<dbReference type="InterPro" id="IPR036097">
    <property type="entry name" value="HisK_dim/P_sf"/>
</dbReference>
<dbReference type="InterPro" id="IPR036890">
    <property type="entry name" value="HATPase_C_sf"/>
</dbReference>
<evidence type="ECO:0000256" key="10">
    <source>
        <dbReference type="ARBA" id="ARBA00022840"/>
    </source>
</evidence>
<keyword evidence="10" id="KW-0067">ATP-binding</keyword>
<feature type="transmembrane region" description="Helical" evidence="16">
    <location>
        <begin position="12"/>
        <end position="32"/>
    </location>
</feature>
<evidence type="ECO:0000256" key="4">
    <source>
        <dbReference type="ARBA" id="ARBA00022475"/>
    </source>
</evidence>
<protein>
    <recommendedName>
        <fullName evidence="3">histidine kinase</fullName>
        <ecNumber evidence="3">2.7.13.3</ecNumber>
    </recommendedName>
</protein>
<dbReference type="GO" id="GO:0000155">
    <property type="term" value="F:phosphorelay sensor kinase activity"/>
    <property type="evidence" value="ECO:0007669"/>
    <property type="project" value="InterPro"/>
</dbReference>
<evidence type="ECO:0000259" key="19">
    <source>
        <dbReference type="PROSITE" id="PS50112"/>
    </source>
</evidence>
<dbReference type="EC" id="2.7.13.3" evidence="3"/>
<dbReference type="CDD" id="cd00130">
    <property type="entry name" value="PAS"/>
    <property type="match status" value="1"/>
</dbReference>
<evidence type="ECO:0000259" key="20">
    <source>
        <dbReference type="PROSITE" id="PS50113"/>
    </source>
</evidence>
<dbReference type="PROSITE" id="PS50110">
    <property type="entry name" value="RESPONSE_REGULATORY"/>
    <property type="match status" value="1"/>
</dbReference>
<keyword evidence="15" id="KW-0175">Coiled coil</keyword>
<comment type="catalytic activity">
    <reaction evidence="1">
        <text>ATP + protein L-histidine = ADP + protein N-phospho-L-histidine.</text>
        <dbReference type="EC" id="2.7.13.3"/>
    </reaction>
</comment>
<sequence>MAKRTYSLINGILLLFVSALLLLAAIFLVIQFNTFNNRYKKEALLLQTKYTESQKEQIKREVMWVSDFIYSNLDSLEEQVGETVRMRTYEAYSVAEHIYNTNRGKISNSEIQERIRQALRPVRYSGGLGYVFISSFSGNEILFPDKPELEGQNLIDMKTADGKYLIRDMIAISRDQGEGFYSYSWTKPGDEGSDHKKISYIKRFEPYDWIIGTGLYLSDEEAALKNKLLIKISNIRFGKEGYIFVNSMEGDALVSNGELMTGDRKLWEVFSSNPERSRDLFRMEYEAALKPEGDYIYYTIRKLSDSTVESPKASFIIGIPEFDWLIGAGVYLDDVDKEIAQLREISYIELRGDIVDTIIITLSIISLFFLFLFLADKRLKKEFNLFSSFFESSLTDDLQLNLDSFYFRELAELAGQANGMQRDKAEALSRLRESENRFRLLAENSRDMIFKMSFPGGNFEYISPAAIDVLGYTAQEIMEEPYHVRKTIHPDWRDWLEGVFDDINSGHIDETFEYPIISKSGEERWISQKNTLIKGEEEGTYVLIGRLSDETRRKKAEEDLNRNNRMEAIGKLAGGVAHDFNNVLAGIMNAANVLKSPRREIDEKGLKMADLILKAASRAADLTAKLSAFGGKRALFLKPQNVHHILEETEVILSRTIDMRIAIQMNLNAAKSVILADGTEIQSIILNLGINASHAIEGSGSIHINTENMTFDEKDCTDYPFECHPGDYVRIEILDTGSGMDEETLKHIFEPFFSTKEKGKGSGLGLATVYKSVHDHKGMIQVTSEVGEGTSFILLFPCIDEKPDETPVPAESTGLRSGTILLVDDEEFIRETGRGILEESGYTVITASNGREALDIFRERKQEIDLVILDVIMPELNGVEAFYKIREIREDCPIIMITGFSRDPDLSKLKEKGVSCIIRKPFEQSLFKKEIDMALQKKTGKQ</sequence>
<dbReference type="InterPro" id="IPR004010">
    <property type="entry name" value="Double_Cache_2"/>
</dbReference>
<dbReference type="InterPro" id="IPR001789">
    <property type="entry name" value="Sig_transdc_resp-reg_receiver"/>
</dbReference>
<evidence type="ECO:0000259" key="17">
    <source>
        <dbReference type="PROSITE" id="PS50109"/>
    </source>
</evidence>
<evidence type="ECO:0000256" key="5">
    <source>
        <dbReference type="ARBA" id="ARBA00022553"/>
    </source>
</evidence>
<comment type="subcellular location">
    <subcellularLocation>
        <location evidence="2">Cell membrane</location>
        <topology evidence="2">Multi-pass membrane protein</topology>
    </subcellularLocation>
</comment>
<comment type="caution">
    <text evidence="21">The sequence shown here is derived from an EMBL/GenBank/DDBJ whole genome shotgun (WGS) entry which is preliminary data.</text>
</comment>
<keyword evidence="7 16" id="KW-0812">Transmembrane</keyword>
<evidence type="ECO:0000256" key="12">
    <source>
        <dbReference type="ARBA" id="ARBA00023012"/>
    </source>
</evidence>
<keyword evidence="6" id="KW-0808">Transferase</keyword>
<feature type="domain" description="Response regulatory" evidence="18">
    <location>
        <begin position="819"/>
        <end position="935"/>
    </location>
</feature>
<dbReference type="InterPro" id="IPR000014">
    <property type="entry name" value="PAS"/>
</dbReference>
<name>A0A841R8Q4_9SPIO</name>
<dbReference type="Pfam" id="PF00072">
    <property type="entry name" value="Response_reg"/>
    <property type="match status" value="1"/>
</dbReference>
<evidence type="ECO:0000256" key="15">
    <source>
        <dbReference type="SAM" id="Coils"/>
    </source>
</evidence>
<dbReference type="PRINTS" id="PR00344">
    <property type="entry name" value="BCTRLSENSOR"/>
</dbReference>
<evidence type="ECO:0000256" key="1">
    <source>
        <dbReference type="ARBA" id="ARBA00000085"/>
    </source>
</evidence>
<evidence type="ECO:0000259" key="18">
    <source>
        <dbReference type="PROSITE" id="PS50110"/>
    </source>
</evidence>
<dbReference type="InterPro" id="IPR003594">
    <property type="entry name" value="HATPase_dom"/>
</dbReference>
<evidence type="ECO:0000256" key="13">
    <source>
        <dbReference type="ARBA" id="ARBA00023136"/>
    </source>
</evidence>
<dbReference type="Gene3D" id="3.40.50.2300">
    <property type="match status" value="1"/>
</dbReference>
<dbReference type="PANTHER" id="PTHR43065">
    <property type="entry name" value="SENSOR HISTIDINE KINASE"/>
    <property type="match status" value="1"/>
</dbReference>
<dbReference type="SUPFAM" id="SSF52172">
    <property type="entry name" value="CheY-like"/>
    <property type="match status" value="1"/>
</dbReference>
<dbReference type="Gene3D" id="1.10.287.130">
    <property type="match status" value="1"/>
</dbReference>
<proteinExistence type="predicted"/>
<dbReference type="InterPro" id="IPR000700">
    <property type="entry name" value="PAS-assoc_C"/>
</dbReference>
<keyword evidence="8" id="KW-0547">Nucleotide-binding</keyword>